<keyword evidence="3" id="KW-1185">Reference proteome</keyword>
<proteinExistence type="predicted"/>
<gene>
    <name evidence="2" type="ORF">GPECTOR_10g1064</name>
</gene>
<name>A0A150GQG2_GONPE</name>
<feature type="compositionally biased region" description="Basic and acidic residues" evidence="1">
    <location>
        <begin position="11"/>
        <end position="25"/>
    </location>
</feature>
<reference evidence="3" key="1">
    <citation type="journal article" date="2016" name="Nat. Commun.">
        <title>The Gonium pectorale genome demonstrates co-option of cell cycle regulation during the evolution of multicellularity.</title>
        <authorList>
            <person name="Hanschen E.R."/>
            <person name="Marriage T.N."/>
            <person name="Ferris P.J."/>
            <person name="Hamaji T."/>
            <person name="Toyoda A."/>
            <person name="Fujiyama A."/>
            <person name="Neme R."/>
            <person name="Noguchi H."/>
            <person name="Minakuchi Y."/>
            <person name="Suzuki M."/>
            <person name="Kawai-Toyooka H."/>
            <person name="Smith D.R."/>
            <person name="Sparks H."/>
            <person name="Anderson J."/>
            <person name="Bakaric R."/>
            <person name="Luria V."/>
            <person name="Karger A."/>
            <person name="Kirschner M.W."/>
            <person name="Durand P.M."/>
            <person name="Michod R.E."/>
            <person name="Nozaki H."/>
            <person name="Olson B.J."/>
        </authorList>
    </citation>
    <scope>NUCLEOTIDE SEQUENCE [LARGE SCALE GENOMIC DNA]</scope>
    <source>
        <strain evidence="3">NIES-2863</strain>
    </source>
</reference>
<sequence length="58" mass="6470">MTKKGGHSGHHMSDEEKERIAKELYGKSYADLDTNQQKSVGGHYGGGKTHEMAEEHKK</sequence>
<dbReference type="AlphaFoldDB" id="A0A150GQG2"/>
<organism evidence="2 3">
    <name type="scientific">Gonium pectorale</name>
    <name type="common">Green alga</name>
    <dbReference type="NCBI Taxonomy" id="33097"/>
    <lineage>
        <taxon>Eukaryota</taxon>
        <taxon>Viridiplantae</taxon>
        <taxon>Chlorophyta</taxon>
        <taxon>core chlorophytes</taxon>
        <taxon>Chlorophyceae</taxon>
        <taxon>CS clade</taxon>
        <taxon>Chlamydomonadales</taxon>
        <taxon>Volvocaceae</taxon>
        <taxon>Gonium</taxon>
    </lineage>
</organism>
<protein>
    <submittedName>
        <fullName evidence="2">Uncharacterized protein</fullName>
    </submittedName>
</protein>
<evidence type="ECO:0000256" key="1">
    <source>
        <dbReference type="SAM" id="MobiDB-lite"/>
    </source>
</evidence>
<evidence type="ECO:0000313" key="3">
    <source>
        <dbReference type="Proteomes" id="UP000075714"/>
    </source>
</evidence>
<comment type="caution">
    <text evidence="2">The sequence shown here is derived from an EMBL/GenBank/DDBJ whole genome shotgun (WGS) entry which is preliminary data.</text>
</comment>
<dbReference type="OrthoDB" id="531556at2759"/>
<evidence type="ECO:0000313" key="2">
    <source>
        <dbReference type="EMBL" id="KXZ52041.1"/>
    </source>
</evidence>
<feature type="region of interest" description="Disordered" evidence="1">
    <location>
        <begin position="1"/>
        <end position="58"/>
    </location>
</feature>
<feature type="compositionally biased region" description="Basic residues" evidence="1">
    <location>
        <begin position="1"/>
        <end position="10"/>
    </location>
</feature>
<dbReference type="Proteomes" id="UP000075714">
    <property type="component" value="Unassembled WGS sequence"/>
</dbReference>
<feature type="compositionally biased region" description="Basic and acidic residues" evidence="1">
    <location>
        <begin position="48"/>
        <end position="58"/>
    </location>
</feature>
<accession>A0A150GQG2</accession>
<dbReference type="EMBL" id="LSYV01000011">
    <property type="protein sequence ID" value="KXZ52041.1"/>
    <property type="molecule type" value="Genomic_DNA"/>
</dbReference>